<organism evidence="2 3">
    <name type="scientific">Pleurodeles waltl</name>
    <name type="common">Iberian ribbed newt</name>
    <dbReference type="NCBI Taxonomy" id="8319"/>
    <lineage>
        <taxon>Eukaryota</taxon>
        <taxon>Metazoa</taxon>
        <taxon>Chordata</taxon>
        <taxon>Craniata</taxon>
        <taxon>Vertebrata</taxon>
        <taxon>Euteleostomi</taxon>
        <taxon>Amphibia</taxon>
        <taxon>Batrachia</taxon>
        <taxon>Caudata</taxon>
        <taxon>Salamandroidea</taxon>
        <taxon>Salamandridae</taxon>
        <taxon>Pleurodelinae</taxon>
        <taxon>Pleurodeles</taxon>
    </lineage>
</organism>
<comment type="caution">
    <text evidence="2">The sequence shown here is derived from an EMBL/GenBank/DDBJ whole genome shotgun (WGS) entry which is preliminary data.</text>
</comment>
<dbReference type="Proteomes" id="UP001066276">
    <property type="component" value="Chromosome 9"/>
</dbReference>
<accession>A0AAV7N8B1</accession>
<gene>
    <name evidence="2" type="ORF">NDU88_007948</name>
</gene>
<feature type="region of interest" description="Disordered" evidence="1">
    <location>
        <begin position="76"/>
        <end position="100"/>
    </location>
</feature>
<protein>
    <submittedName>
        <fullName evidence="2">Uncharacterized protein</fullName>
    </submittedName>
</protein>
<evidence type="ECO:0000256" key="1">
    <source>
        <dbReference type="SAM" id="MobiDB-lite"/>
    </source>
</evidence>
<feature type="region of interest" description="Disordered" evidence="1">
    <location>
        <begin position="1"/>
        <end position="20"/>
    </location>
</feature>
<proteinExistence type="predicted"/>
<evidence type="ECO:0000313" key="3">
    <source>
        <dbReference type="Proteomes" id="UP001066276"/>
    </source>
</evidence>
<reference evidence="2" key="1">
    <citation type="journal article" date="2022" name="bioRxiv">
        <title>Sequencing and chromosome-scale assembly of the giantPleurodeles waltlgenome.</title>
        <authorList>
            <person name="Brown T."/>
            <person name="Elewa A."/>
            <person name="Iarovenko S."/>
            <person name="Subramanian E."/>
            <person name="Araus A.J."/>
            <person name="Petzold A."/>
            <person name="Susuki M."/>
            <person name="Suzuki K.-i.T."/>
            <person name="Hayashi T."/>
            <person name="Toyoda A."/>
            <person name="Oliveira C."/>
            <person name="Osipova E."/>
            <person name="Leigh N.D."/>
            <person name="Simon A."/>
            <person name="Yun M.H."/>
        </authorList>
    </citation>
    <scope>NUCLEOTIDE SEQUENCE</scope>
    <source>
        <strain evidence="2">20211129_DDA</strain>
        <tissue evidence="2">Liver</tissue>
    </source>
</reference>
<name>A0AAV7N8B1_PLEWA</name>
<dbReference type="EMBL" id="JANPWB010000013">
    <property type="protein sequence ID" value="KAJ1110598.1"/>
    <property type="molecule type" value="Genomic_DNA"/>
</dbReference>
<keyword evidence="3" id="KW-1185">Reference proteome</keyword>
<sequence length="161" mass="17291">MCISGRRGPRPQQPGSLAAGSRSRCSFWCKKVHKLRLPLRCVGRAYRGGGGPDHNSQDPLRQEAAPAALFGARRHINLDPPSTARDVLSKRRGPIPQQPGSLAAGSCARCSFWRQEEHKLRLLLRCAGHAYRGGGGPDHNSQDPSRQEAAAAALFLVPGGA</sequence>
<dbReference type="AlphaFoldDB" id="A0AAV7N8B1"/>
<evidence type="ECO:0000313" key="2">
    <source>
        <dbReference type="EMBL" id="KAJ1110598.1"/>
    </source>
</evidence>